<proteinExistence type="predicted"/>
<organism evidence="9 10">
    <name type="scientific">Momordica charantia</name>
    <name type="common">Bitter gourd</name>
    <name type="synonym">Balsam pear</name>
    <dbReference type="NCBI Taxonomy" id="3673"/>
    <lineage>
        <taxon>Eukaryota</taxon>
        <taxon>Viridiplantae</taxon>
        <taxon>Streptophyta</taxon>
        <taxon>Embryophyta</taxon>
        <taxon>Tracheophyta</taxon>
        <taxon>Spermatophyta</taxon>
        <taxon>Magnoliopsida</taxon>
        <taxon>eudicotyledons</taxon>
        <taxon>Gunneridae</taxon>
        <taxon>Pentapetalae</taxon>
        <taxon>rosids</taxon>
        <taxon>fabids</taxon>
        <taxon>Cucurbitales</taxon>
        <taxon>Cucurbitaceae</taxon>
        <taxon>Momordiceae</taxon>
        <taxon>Momordica</taxon>
    </lineage>
</organism>
<name>A0A6J1DVP2_MOMCH</name>
<dbReference type="GO" id="GO:0006032">
    <property type="term" value="P:chitin catabolic process"/>
    <property type="evidence" value="ECO:0007669"/>
    <property type="project" value="UniProtKB-KW"/>
</dbReference>
<dbReference type="GO" id="GO:0000272">
    <property type="term" value="P:polysaccharide catabolic process"/>
    <property type="evidence" value="ECO:0007669"/>
    <property type="project" value="UniProtKB-KW"/>
</dbReference>
<dbReference type="PROSITE" id="PS51910">
    <property type="entry name" value="GH18_2"/>
    <property type="match status" value="1"/>
</dbReference>
<feature type="domain" description="GH18" evidence="8">
    <location>
        <begin position="27"/>
        <end position="289"/>
    </location>
</feature>
<feature type="signal peptide" evidence="7">
    <location>
        <begin position="1"/>
        <end position="26"/>
    </location>
</feature>
<keyword evidence="2 7" id="KW-0732">Signal</keyword>
<dbReference type="AlphaFoldDB" id="A0A6J1DVP2"/>
<evidence type="ECO:0000259" key="8">
    <source>
        <dbReference type="PROSITE" id="PS51910"/>
    </source>
</evidence>
<gene>
    <name evidence="10" type="primary">LOC111023937</name>
</gene>
<dbReference type="InterPro" id="IPR001223">
    <property type="entry name" value="Glyco_hydro18_cat"/>
</dbReference>
<dbReference type="KEGG" id="mcha:111023937"/>
<keyword evidence="9" id="KW-1185">Reference proteome</keyword>
<keyword evidence="4" id="KW-1015">Disulfide bond</keyword>
<dbReference type="InterPro" id="IPR050542">
    <property type="entry name" value="Glycosyl_Hydrlase18_Chitinase"/>
</dbReference>
<evidence type="ECO:0000256" key="6">
    <source>
        <dbReference type="ARBA" id="ARBA00023326"/>
    </source>
</evidence>
<evidence type="ECO:0000313" key="10">
    <source>
        <dbReference type="RefSeq" id="XP_022157149.1"/>
    </source>
</evidence>
<dbReference type="InterPro" id="IPR017853">
    <property type="entry name" value="GH"/>
</dbReference>
<evidence type="ECO:0000256" key="2">
    <source>
        <dbReference type="ARBA" id="ARBA00022729"/>
    </source>
</evidence>
<sequence length="296" mass="32672">MANHKVISVIIALFFTNYSLFKSSNAAAIAISWGDNYYEDSLKSTCATGNFKYISINLHAHCNPNIRYNCRSIGIEIKACQSLGVKVFLSLGSRYFLSARNDDPRQFASYLLHTYLSGNAPVSSRPFGDAILDGIDFDSPYGSSWYWGVVARSLKDADDDIFLTASPSCQYPDYTLGPVIDAGLFNSISVKFFDNPRCQYDGYYGAGAQNMLNSWSIWKESNTKEVFIGLPAAPEATRRGGYIPPNVLVDDVLPYTKFTPNYGGIMLWSRYYDMTSGYSNAIAGLVINGTSIIATS</sequence>
<dbReference type="GO" id="GO:0005576">
    <property type="term" value="C:extracellular region"/>
    <property type="evidence" value="ECO:0007669"/>
    <property type="project" value="TreeGrafter"/>
</dbReference>
<dbReference type="GeneID" id="111023937"/>
<evidence type="ECO:0000313" key="9">
    <source>
        <dbReference type="Proteomes" id="UP000504603"/>
    </source>
</evidence>
<accession>A0A6J1DVP2</accession>
<keyword evidence="3" id="KW-0146">Chitin degradation</keyword>
<dbReference type="RefSeq" id="XP_022157149.1">
    <property type="nucleotide sequence ID" value="XM_022301457.1"/>
</dbReference>
<evidence type="ECO:0000256" key="7">
    <source>
        <dbReference type="SAM" id="SignalP"/>
    </source>
</evidence>
<evidence type="ECO:0000256" key="5">
    <source>
        <dbReference type="ARBA" id="ARBA00023277"/>
    </source>
</evidence>
<dbReference type="PANTHER" id="PTHR45708">
    <property type="entry name" value="ENDOCHITINASE"/>
    <property type="match status" value="1"/>
</dbReference>
<evidence type="ECO:0000256" key="3">
    <source>
        <dbReference type="ARBA" id="ARBA00023024"/>
    </source>
</evidence>
<dbReference type="Proteomes" id="UP000504603">
    <property type="component" value="Unplaced"/>
</dbReference>
<dbReference type="GO" id="GO:0008843">
    <property type="term" value="F:endochitinase activity"/>
    <property type="evidence" value="ECO:0007669"/>
    <property type="project" value="UniProtKB-EC"/>
</dbReference>
<keyword evidence="5" id="KW-0119">Carbohydrate metabolism</keyword>
<keyword evidence="6" id="KW-0624">Polysaccharide degradation</keyword>
<dbReference type="Gene3D" id="3.20.20.80">
    <property type="entry name" value="Glycosidases"/>
    <property type="match status" value="1"/>
</dbReference>
<dbReference type="PANTHER" id="PTHR45708:SF22">
    <property type="entry name" value="ACIDIC ENDOCHITINASE"/>
    <property type="match status" value="1"/>
</dbReference>
<feature type="chain" id="PRO_5026893460" evidence="7">
    <location>
        <begin position="27"/>
        <end position="296"/>
    </location>
</feature>
<evidence type="ECO:0000256" key="1">
    <source>
        <dbReference type="ARBA" id="ARBA00000822"/>
    </source>
</evidence>
<reference evidence="10" key="1">
    <citation type="submission" date="2025-08" db="UniProtKB">
        <authorList>
            <consortium name="RefSeq"/>
        </authorList>
    </citation>
    <scope>IDENTIFICATION</scope>
    <source>
        <strain evidence="10">OHB3-1</strain>
    </source>
</reference>
<dbReference type="SUPFAM" id="SSF51445">
    <property type="entry name" value="(Trans)glycosidases"/>
    <property type="match status" value="1"/>
</dbReference>
<evidence type="ECO:0000256" key="4">
    <source>
        <dbReference type="ARBA" id="ARBA00023157"/>
    </source>
</evidence>
<comment type="catalytic activity">
    <reaction evidence="1">
        <text>Random endo-hydrolysis of N-acetyl-beta-D-glucosaminide (1-&gt;4)-beta-linkages in chitin and chitodextrins.</text>
        <dbReference type="EC" id="3.2.1.14"/>
    </reaction>
</comment>
<protein>
    <submittedName>
        <fullName evidence="10">Acidic endochitinase-like</fullName>
    </submittedName>
</protein>
<dbReference type="OrthoDB" id="6020543at2759"/>